<dbReference type="Proteomes" id="UP001460270">
    <property type="component" value="Unassembled WGS sequence"/>
</dbReference>
<protein>
    <submittedName>
        <fullName evidence="1">Uncharacterized protein</fullName>
    </submittedName>
</protein>
<name>A0AAW0MNL8_9GOBI</name>
<feature type="non-terminal residue" evidence="1">
    <location>
        <position position="1"/>
    </location>
</feature>
<gene>
    <name evidence="1" type="ORF">WMY93_031081</name>
</gene>
<reference evidence="2" key="1">
    <citation type="submission" date="2024-04" db="EMBL/GenBank/DDBJ databases">
        <title>Salinicola lusitanus LLJ914,a marine bacterium isolated from the Okinawa Trough.</title>
        <authorList>
            <person name="Li J."/>
        </authorList>
    </citation>
    <scope>NUCLEOTIDE SEQUENCE [LARGE SCALE GENOMIC DNA]</scope>
</reference>
<accession>A0AAW0MNL8</accession>
<dbReference type="AlphaFoldDB" id="A0AAW0MNL8"/>
<dbReference type="EMBL" id="JBBPFD010000536">
    <property type="protein sequence ID" value="KAK7878364.1"/>
    <property type="molecule type" value="Genomic_DNA"/>
</dbReference>
<evidence type="ECO:0000313" key="2">
    <source>
        <dbReference type="Proteomes" id="UP001460270"/>
    </source>
</evidence>
<keyword evidence="2" id="KW-1185">Reference proteome</keyword>
<organism evidence="1 2">
    <name type="scientific">Mugilogobius chulae</name>
    <name type="common">yellowstripe goby</name>
    <dbReference type="NCBI Taxonomy" id="88201"/>
    <lineage>
        <taxon>Eukaryota</taxon>
        <taxon>Metazoa</taxon>
        <taxon>Chordata</taxon>
        <taxon>Craniata</taxon>
        <taxon>Vertebrata</taxon>
        <taxon>Euteleostomi</taxon>
        <taxon>Actinopterygii</taxon>
        <taxon>Neopterygii</taxon>
        <taxon>Teleostei</taxon>
        <taxon>Neoteleostei</taxon>
        <taxon>Acanthomorphata</taxon>
        <taxon>Gobiaria</taxon>
        <taxon>Gobiiformes</taxon>
        <taxon>Gobioidei</taxon>
        <taxon>Gobiidae</taxon>
        <taxon>Gobionellinae</taxon>
        <taxon>Mugilogobius</taxon>
    </lineage>
</organism>
<sequence length="184" mass="20875">KGNEIKYQTKTQAEEASVRLFPSSGSSCRRHAECHQPYPSSTTFQGGLTSILYGFRLPTPYDRLSEKALIRPPAFPSTSDLPPGRPRPTRIKEYIRKDRARDSRFFRNTVTGGPIKLESPPLRSHRRSQTRKVVRARAVAVGAARGRNEVLPDQIPRYEDCSGDVQRLTPRPAGCTLVWVRWSW</sequence>
<proteinExistence type="predicted"/>
<comment type="caution">
    <text evidence="1">The sequence shown here is derived from an EMBL/GenBank/DDBJ whole genome shotgun (WGS) entry which is preliminary data.</text>
</comment>
<evidence type="ECO:0000313" key="1">
    <source>
        <dbReference type="EMBL" id="KAK7878364.1"/>
    </source>
</evidence>